<reference evidence="3" key="1">
    <citation type="journal article" date="2023" name="Commun. Biol.">
        <title>Genome analysis of Parmales, the sister group of diatoms, reveals the evolutionary specialization of diatoms from phago-mixotrophs to photoautotrophs.</title>
        <authorList>
            <person name="Ban H."/>
            <person name="Sato S."/>
            <person name="Yoshikawa S."/>
            <person name="Yamada K."/>
            <person name="Nakamura Y."/>
            <person name="Ichinomiya M."/>
            <person name="Sato N."/>
            <person name="Blanc-Mathieu R."/>
            <person name="Endo H."/>
            <person name="Kuwata A."/>
            <person name="Ogata H."/>
        </authorList>
    </citation>
    <scope>NUCLEOTIDE SEQUENCE [LARGE SCALE GENOMIC DNA]</scope>
    <source>
        <strain evidence="3">NIES 3700</strain>
    </source>
</reference>
<comment type="caution">
    <text evidence="2">The sequence shown here is derived from an EMBL/GenBank/DDBJ whole genome shotgun (WGS) entry which is preliminary data.</text>
</comment>
<gene>
    <name evidence="2" type="ORF">TrLO_g9738</name>
</gene>
<dbReference type="AlphaFoldDB" id="A0A9W7AR53"/>
<keyword evidence="3" id="KW-1185">Reference proteome</keyword>
<sequence length="380" mass="42859">MLRKVSRVWGRRVMKPRQVPAALPVMQKRSGLTSVDCLTLAKGFDFLSKTSQNDEDAVFRLLFGVLLSTFDIITDIYMIYTYYSASENGFAVATLASLASNLGVQLLLVFFQTRKQSLRRMFREMMYALTFAKPGVNVYHVMLGVEQEVVSFASPKVEMFMSKGIKLICEAIPGTIFQSYAYLTGSNQSSAALFSLAVSVFTTAFTSTGISFDKELDQKGRDHAPAFYGYVPIGAGRKAKAFVLMFCISACQLTAKALAVALCAVEGGDTVIAYLVGEMLLFFAYKFARGDFWYWVPIYGVPGMSFSYLARLMFKAQVDFTAFLHARHPKELGGSYWAFTILSTPIIYFYFGYRYLEYVESEWKKIREEVVEWVNLKILE</sequence>
<dbReference type="Proteomes" id="UP001165122">
    <property type="component" value="Unassembled WGS sequence"/>
</dbReference>
<keyword evidence="1" id="KW-1133">Transmembrane helix</keyword>
<dbReference type="OrthoDB" id="10450323at2759"/>
<dbReference type="EMBL" id="BRXW01000688">
    <property type="protein sequence ID" value="GMH74002.1"/>
    <property type="molecule type" value="Genomic_DNA"/>
</dbReference>
<feature type="transmembrane region" description="Helical" evidence="1">
    <location>
        <begin position="271"/>
        <end position="288"/>
    </location>
</feature>
<feature type="transmembrane region" description="Helical" evidence="1">
    <location>
        <begin position="294"/>
        <end position="314"/>
    </location>
</feature>
<feature type="transmembrane region" description="Helical" evidence="1">
    <location>
        <begin position="335"/>
        <end position="353"/>
    </location>
</feature>
<feature type="transmembrane region" description="Helical" evidence="1">
    <location>
        <begin position="89"/>
        <end position="111"/>
    </location>
</feature>
<accession>A0A9W7AR53</accession>
<protein>
    <submittedName>
        <fullName evidence="2">Uncharacterized protein</fullName>
    </submittedName>
</protein>
<evidence type="ECO:0000313" key="2">
    <source>
        <dbReference type="EMBL" id="GMH74002.1"/>
    </source>
</evidence>
<feature type="transmembrane region" description="Helical" evidence="1">
    <location>
        <begin position="241"/>
        <end position="264"/>
    </location>
</feature>
<evidence type="ECO:0000256" key="1">
    <source>
        <dbReference type="SAM" id="Phobius"/>
    </source>
</evidence>
<keyword evidence="1" id="KW-0472">Membrane</keyword>
<evidence type="ECO:0000313" key="3">
    <source>
        <dbReference type="Proteomes" id="UP001165122"/>
    </source>
</evidence>
<feature type="transmembrane region" description="Helical" evidence="1">
    <location>
        <begin position="57"/>
        <end position="83"/>
    </location>
</feature>
<keyword evidence="1" id="KW-0812">Transmembrane</keyword>
<organism evidence="2 3">
    <name type="scientific">Triparma laevis f. longispina</name>
    <dbReference type="NCBI Taxonomy" id="1714387"/>
    <lineage>
        <taxon>Eukaryota</taxon>
        <taxon>Sar</taxon>
        <taxon>Stramenopiles</taxon>
        <taxon>Ochrophyta</taxon>
        <taxon>Bolidophyceae</taxon>
        <taxon>Parmales</taxon>
        <taxon>Triparmaceae</taxon>
        <taxon>Triparma</taxon>
    </lineage>
</organism>
<name>A0A9W7AR53_9STRA</name>
<proteinExistence type="predicted"/>